<dbReference type="GO" id="GO:0005783">
    <property type="term" value="C:endoplasmic reticulum"/>
    <property type="evidence" value="ECO:0007669"/>
    <property type="project" value="TreeGrafter"/>
</dbReference>
<keyword evidence="2" id="KW-1185">Reference proteome</keyword>
<keyword evidence="1" id="KW-0808">Transferase</keyword>
<dbReference type="InterPro" id="IPR007720">
    <property type="entry name" value="PigQ/GPI1"/>
</dbReference>
<keyword evidence="1" id="KW-0328">Glycosyltransferase</keyword>
<dbReference type="EMBL" id="RSCD01000002">
    <property type="protein sequence ID" value="RSH94809.1"/>
    <property type="molecule type" value="Genomic_DNA"/>
</dbReference>
<evidence type="ECO:0000313" key="2">
    <source>
        <dbReference type="Proteomes" id="UP000279259"/>
    </source>
</evidence>
<dbReference type="PANTHER" id="PTHR21329:SF3">
    <property type="entry name" value="PHOSPHATIDYLINOSITOL N-ACETYLGLUCOSAMINYLTRANSFERASE SUBUNIT Q"/>
    <property type="match status" value="1"/>
</dbReference>
<organism evidence="1 2">
    <name type="scientific">Saitozyma podzolica</name>
    <dbReference type="NCBI Taxonomy" id="1890683"/>
    <lineage>
        <taxon>Eukaryota</taxon>
        <taxon>Fungi</taxon>
        <taxon>Dikarya</taxon>
        <taxon>Basidiomycota</taxon>
        <taxon>Agaricomycotina</taxon>
        <taxon>Tremellomycetes</taxon>
        <taxon>Tremellales</taxon>
        <taxon>Trimorphomycetaceae</taxon>
        <taxon>Saitozyma</taxon>
    </lineage>
</organism>
<proteinExistence type="predicted"/>
<dbReference type="AlphaFoldDB" id="A0A427YUT9"/>
<dbReference type="GO" id="GO:0016020">
    <property type="term" value="C:membrane"/>
    <property type="evidence" value="ECO:0007669"/>
    <property type="project" value="InterPro"/>
</dbReference>
<accession>A0A427YUT9</accession>
<gene>
    <name evidence="1" type="primary">GPI1</name>
    <name evidence="1" type="ORF">EHS25_004615</name>
</gene>
<comment type="caution">
    <text evidence="1">The sequence shown here is derived from an EMBL/GenBank/DDBJ whole genome shotgun (WGS) entry which is preliminary data.</text>
</comment>
<dbReference type="Proteomes" id="UP000279259">
    <property type="component" value="Unassembled WGS sequence"/>
</dbReference>
<dbReference type="GO" id="GO:0016757">
    <property type="term" value="F:glycosyltransferase activity"/>
    <property type="evidence" value="ECO:0007669"/>
    <property type="project" value="UniProtKB-KW"/>
</dbReference>
<dbReference type="Pfam" id="PF05024">
    <property type="entry name" value="Gpi1"/>
    <property type="match status" value="1"/>
</dbReference>
<protein>
    <submittedName>
        <fullName evidence="1">Phosphatidylinositol N-acetylglucosaminyltransferase subunit gpi1</fullName>
    </submittedName>
</protein>
<reference evidence="1 2" key="1">
    <citation type="submission" date="2018-11" db="EMBL/GenBank/DDBJ databases">
        <title>Genome sequence of Saitozyma podzolica DSM 27192.</title>
        <authorList>
            <person name="Aliyu H."/>
            <person name="Gorte O."/>
            <person name="Ochsenreither K."/>
        </authorList>
    </citation>
    <scope>NUCLEOTIDE SEQUENCE [LARGE SCALE GENOMIC DNA]</scope>
    <source>
        <strain evidence="1 2">DSM 27192</strain>
    </source>
</reference>
<dbReference type="STRING" id="1890683.A0A427YUT9"/>
<dbReference type="GO" id="GO:0006506">
    <property type="term" value="P:GPI anchor biosynthetic process"/>
    <property type="evidence" value="ECO:0007669"/>
    <property type="project" value="InterPro"/>
</dbReference>
<name>A0A427YUT9_9TREE</name>
<evidence type="ECO:0000313" key="1">
    <source>
        <dbReference type="EMBL" id="RSH94809.1"/>
    </source>
</evidence>
<dbReference type="PANTHER" id="PTHR21329">
    <property type="entry name" value="PHOSPHATIDYLINOSITOL N-ACETYLGLUCOSAMINYLTRANSFERASE SUBUNIT Q-RELATED"/>
    <property type="match status" value="1"/>
</dbReference>
<dbReference type="OrthoDB" id="70250at2759"/>
<sequence>MRTPTTVFWPRTGLTRSEGAVVGWRTSDVVCVVAIVESWMEEHQKAARLVTRRDLVADLEPLGRAALCGGDEDVDKDGADYLLDSCRRIPVSCRLPVEVILYDPPDPGRLRFLTTGSALDKLQQGEAETAKGHLARQDEYGIGEKARCESRGSGDGWALEEVLPLINAAKQLQDVLSVDRSPALTGTLARVSRSALREAAILAAQSVLMVLGFAAFPIQIALRLLVIGSSAPLGVTGWTTGSLRSYSSTLDQLCLRASQMLEAPRDFTATFSSPGVPLQERSKHYMRFWNTVWLVVNDLIMGYAARRFLFEAAPMIVEAVPPLLQTHLVDDLLSALRFLNDWPVGLKLNTPLSQFYCTSLGLLISAWGEVVVTKLPSLLPTAVHILAVASLGGMTLLLALTKDALALATLHIALCDRITRAICLWQLDSLGGLWNLFREQENSCADRKKWSLTVVRREAVERSPPTNRFVRVRPRPALPRYTALHRLGISVPHGGGIRGTAGSGEWTCLVMWRQREVASAAFAALCYRPREMREANHGSGKREADELTCQARLAVVIASRSLSMMVDALNAFPLFELMLRIKEPSRLPAGVYFDLHRTRSAKSLDAGAAKHSGYIPFTLQLKVRDIAIVTNAPRSWADILFPGRPRDESSNQRSRSQ</sequence>